<keyword evidence="2" id="KW-0501">Molybdenum cofactor biosynthesis</keyword>
<dbReference type="Proteomes" id="UP000594774">
    <property type="component" value="Chromosome"/>
</dbReference>
<dbReference type="InterPro" id="IPR036425">
    <property type="entry name" value="MoaB/Mog-like_dom_sf"/>
</dbReference>
<dbReference type="AlphaFoldDB" id="A0AB37GCF5"/>
<dbReference type="EMBL" id="CP065628">
    <property type="protein sequence ID" value="QPR30635.1"/>
    <property type="molecule type" value="Genomic_DNA"/>
</dbReference>
<keyword evidence="7" id="KW-1185">Reference proteome</keyword>
<dbReference type="Gene3D" id="3.40.980.10">
    <property type="entry name" value="MoaB/Mog-like domain"/>
    <property type="match status" value="1"/>
</dbReference>
<evidence type="ECO:0000313" key="5">
    <source>
        <dbReference type="EMBL" id="QQB82470.1"/>
    </source>
</evidence>
<dbReference type="GO" id="GO:0006777">
    <property type="term" value="P:Mo-molybdopterin cofactor biosynthetic process"/>
    <property type="evidence" value="ECO:0007669"/>
    <property type="project" value="UniProtKB-KW"/>
</dbReference>
<gene>
    <name evidence="4" type="ORF">I6G95_10670</name>
    <name evidence="5" type="ORF">I6H48_11230</name>
</gene>
<organism evidence="4 6">
    <name type="scientific">Corynebacterium amycolatum</name>
    <dbReference type="NCBI Taxonomy" id="43765"/>
    <lineage>
        <taxon>Bacteria</taxon>
        <taxon>Bacillati</taxon>
        <taxon>Actinomycetota</taxon>
        <taxon>Actinomycetes</taxon>
        <taxon>Mycobacteriales</taxon>
        <taxon>Corynebacteriaceae</taxon>
        <taxon>Corynebacterium</taxon>
    </lineage>
</organism>
<reference evidence="6 7" key="1">
    <citation type="submission" date="2020-12" db="EMBL/GenBank/DDBJ databases">
        <title>FDA dAtabase for Regulatory Grade micrObial Sequences (FDA-ARGOS): Supporting development and validation of Infectious Disease Dx tests.</title>
        <authorList>
            <person name="Sproer C."/>
            <person name="Gronow S."/>
            <person name="Severitt S."/>
            <person name="Schroder I."/>
            <person name="Tallon L."/>
            <person name="Sadzewicz L."/>
            <person name="Zhao X."/>
            <person name="Boylan J."/>
            <person name="Ott S."/>
            <person name="Bowen H."/>
            <person name="Vavikolanu K."/>
            <person name="Mehta A."/>
            <person name="Aluvathingal J."/>
            <person name="Nadendla S."/>
            <person name="Lowell S."/>
            <person name="Myers T."/>
            <person name="Yan Y."/>
            <person name="Sichtig H."/>
        </authorList>
    </citation>
    <scope>NUCLEOTIDE SEQUENCE [LARGE SCALE GENOMIC DNA]</scope>
    <source>
        <strain evidence="4 6">FDAARGOS_938</strain>
        <strain evidence="5 7">FDAARGOS_991</strain>
    </source>
</reference>
<evidence type="ECO:0000313" key="4">
    <source>
        <dbReference type="EMBL" id="QPR30635.1"/>
    </source>
</evidence>
<comment type="pathway">
    <text evidence="1">Cofactor biosynthesis; molybdopterin biosynthesis.</text>
</comment>
<dbReference type="InterPro" id="IPR051920">
    <property type="entry name" value="MPT_Adenylyltrnsfr/MoaC-Rel"/>
</dbReference>
<dbReference type="InterPro" id="IPR001453">
    <property type="entry name" value="MoaB/Mog_dom"/>
</dbReference>
<dbReference type="PROSITE" id="PS01078">
    <property type="entry name" value="MOCF_BIOSYNTHESIS_1"/>
    <property type="match status" value="1"/>
</dbReference>
<dbReference type="RefSeq" id="WP_197914677.1">
    <property type="nucleotide sequence ID" value="NZ_CP065628.1"/>
</dbReference>
<dbReference type="PANTHER" id="PTHR43764:SF1">
    <property type="entry name" value="MOLYBDOPTERIN MOLYBDOTRANSFERASE"/>
    <property type="match status" value="1"/>
</dbReference>
<proteinExistence type="predicted"/>
<evidence type="ECO:0000256" key="1">
    <source>
        <dbReference type="ARBA" id="ARBA00005046"/>
    </source>
</evidence>
<accession>A0AB37GCF5</accession>
<dbReference type="PANTHER" id="PTHR43764">
    <property type="entry name" value="MOLYBDENUM COFACTOR BIOSYNTHESIS"/>
    <property type="match status" value="1"/>
</dbReference>
<evidence type="ECO:0000313" key="7">
    <source>
        <dbReference type="Proteomes" id="UP000595198"/>
    </source>
</evidence>
<name>A0AB37GCF5_CORAY</name>
<dbReference type="CDD" id="cd00886">
    <property type="entry name" value="MogA_MoaB"/>
    <property type="match status" value="1"/>
</dbReference>
<sequence>MTNSHVPCSSSSTSATNTDAQKRSAIVVVASTRAATGEYEDKTGTVLVNFLRSEGFSTPAPVVVADADIADTVAGILTPADDAPDVLLTTGGTGITPDDLTVEAVAPHITKEMPGVSYAFWARGLESTPTAILSRCVAGIAGSTFVMTLPGSSGAVKDGIAVLSPIVHHIVDLAHRGNG</sequence>
<dbReference type="NCBIfam" id="TIGR00177">
    <property type="entry name" value="molyb_syn"/>
    <property type="match status" value="1"/>
</dbReference>
<dbReference type="InterPro" id="IPR008284">
    <property type="entry name" value="MoCF_biosynth_CS"/>
</dbReference>
<dbReference type="SUPFAM" id="SSF53218">
    <property type="entry name" value="Molybdenum cofactor biosynthesis proteins"/>
    <property type="match status" value="1"/>
</dbReference>
<feature type="domain" description="MoaB/Mog" evidence="3">
    <location>
        <begin position="26"/>
        <end position="169"/>
    </location>
</feature>
<protein>
    <submittedName>
        <fullName evidence="4">MogA/MoaB family molybdenum cofactor biosynthesis protein</fullName>
    </submittedName>
</protein>
<dbReference type="EMBL" id="CP066023">
    <property type="protein sequence ID" value="QQB82470.1"/>
    <property type="molecule type" value="Genomic_DNA"/>
</dbReference>
<evidence type="ECO:0000256" key="2">
    <source>
        <dbReference type="ARBA" id="ARBA00023150"/>
    </source>
</evidence>
<evidence type="ECO:0000313" key="6">
    <source>
        <dbReference type="Proteomes" id="UP000594774"/>
    </source>
</evidence>
<evidence type="ECO:0000259" key="3">
    <source>
        <dbReference type="SMART" id="SM00852"/>
    </source>
</evidence>
<dbReference type="Pfam" id="PF00994">
    <property type="entry name" value="MoCF_biosynth"/>
    <property type="match status" value="1"/>
</dbReference>
<dbReference type="SMART" id="SM00852">
    <property type="entry name" value="MoCF_biosynth"/>
    <property type="match status" value="1"/>
</dbReference>
<dbReference type="Proteomes" id="UP000595198">
    <property type="component" value="Chromosome"/>
</dbReference>